<dbReference type="Proteomes" id="UP001470752">
    <property type="component" value="Unassembled WGS sequence"/>
</dbReference>
<feature type="coiled-coil region" evidence="1">
    <location>
        <begin position="54"/>
        <end position="88"/>
    </location>
</feature>
<accession>A0ABV1CMR2</accession>
<feature type="domain" description="PAS fold-3" evidence="2">
    <location>
        <begin position="115"/>
        <end position="161"/>
    </location>
</feature>
<dbReference type="Gene3D" id="3.30.450.20">
    <property type="entry name" value="PAS domain"/>
    <property type="match status" value="1"/>
</dbReference>
<comment type="caution">
    <text evidence="3">The sequence shown here is derived from an EMBL/GenBank/DDBJ whole genome shotgun (WGS) entry which is preliminary data.</text>
</comment>
<keyword evidence="1" id="KW-0175">Coiled coil</keyword>
<keyword evidence="4" id="KW-1185">Reference proteome</keyword>
<reference evidence="3 4" key="1">
    <citation type="submission" date="2024-04" db="EMBL/GenBank/DDBJ databases">
        <title>Human intestinal bacterial collection.</title>
        <authorList>
            <person name="Pauvert C."/>
            <person name="Hitch T.C.A."/>
            <person name="Clavel T."/>
        </authorList>
    </citation>
    <scope>NUCLEOTIDE SEQUENCE [LARGE SCALE GENOMIC DNA]</scope>
    <source>
        <strain evidence="3 4">CLA-AA-H161</strain>
    </source>
</reference>
<protein>
    <submittedName>
        <fullName evidence="3">PAS domain-containing protein</fullName>
    </submittedName>
</protein>
<dbReference type="EMBL" id="JBBNFW010000172">
    <property type="protein sequence ID" value="MEQ2413571.1"/>
    <property type="molecule type" value="Genomic_DNA"/>
</dbReference>
<sequence>MHAYECGRRKLEANLHQAGQYVRPTYFLSQNPGNNHVKAFVVSEDITDMEIWKHEILTKEKNDLIQERNDLTEERDVLTEENIELTRAADAVHAMLKAGSYVCAYSPNGDKMLGIKYSEALRKLYGYSDEKDFPDIWESWMNCIVPEDREYVENSYLQIYKEITPKFQTAVQPEPISH</sequence>
<dbReference type="Pfam" id="PF08447">
    <property type="entry name" value="PAS_3"/>
    <property type="match status" value="1"/>
</dbReference>
<evidence type="ECO:0000256" key="1">
    <source>
        <dbReference type="SAM" id="Coils"/>
    </source>
</evidence>
<evidence type="ECO:0000313" key="4">
    <source>
        <dbReference type="Proteomes" id="UP001470752"/>
    </source>
</evidence>
<name>A0ABV1CMR2_9FIRM</name>
<dbReference type="RefSeq" id="WP_349083887.1">
    <property type="nucleotide sequence ID" value="NZ_JBBNFW010000172.1"/>
</dbReference>
<gene>
    <name evidence="3" type="ORF">AAAX94_11160</name>
</gene>
<proteinExistence type="predicted"/>
<organism evidence="3 4">
    <name type="scientific">Blautia acetigignens</name>
    <dbReference type="NCBI Taxonomy" id="2981783"/>
    <lineage>
        <taxon>Bacteria</taxon>
        <taxon>Bacillati</taxon>
        <taxon>Bacillota</taxon>
        <taxon>Clostridia</taxon>
        <taxon>Lachnospirales</taxon>
        <taxon>Lachnospiraceae</taxon>
        <taxon>Blautia</taxon>
    </lineage>
</organism>
<evidence type="ECO:0000313" key="3">
    <source>
        <dbReference type="EMBL" id="MEQ2413571.1"/>
    </source>
</evidence>
<evidence type="ECO:0000259" key="2">
    <source>
        <dbReference type="Pfam" id="PF08447"/>
    </source>
</evidence>
<dbReference type="InterPro" id="IPR013655">
    <property type="entry name" value="PAS_fold_3"/>
</dbReference>